<evidence type="ECO:0000313" key="3">
    <source>
        <dbReference type="Proteomes" id="UP001590950"/>
    </source>
</evidence>
<dbReference type="Proteomes" id="UP001590950">
    <property type="component" value="Unassembled WGS sequence"/>
</dbReference>
<keyword evidence="1" id="KW-0732">Signal</keyword>
<comment type="caution">
    <text evidence="2">The sequence shown here is derived from an EMBL/GenBank/DDBJ whole genome shotgun (WGS) entry which is preliminary data.</text>
</comment>
<keyword evidence="3" id="KW-1185">Reference proteome</keyword>
<reference evidence="2 3" key="1">
    <citation type="submission" date="2024-09" db="EMBL/GenBank/DDBJ databases">
        <title>Rethinking Asexuality: The Enigmatic Case of Functional Sexual Genes in Lepraria (Stereocaulaceae).</title>
        <authorList>
            <person name="Doellman M."/>
            <person name="Sun Y."/>
            <person name="Barcenas-Pena A."/>
            <person name="Lumbsch H.T."/>
            <person name="Grewe F."/>
        </authorList>
    </citation>
    <scope>NUCLEOTIDE SEQUENCE [LARGE SCALE GENOMIC DNA]</scope>
    <source>
        <strain evidence="2 3">Mercado 3170</strain>
    </source>
</reference>
<sequence length="358" mass="38392">MNSMSGPGLCSRSTMCLLFSFSSLPLFMMTAPVLTLNPSQTLSSLGPGIASTANFSTGSSASRNSTSILDRPTGNVSDDLEFDCNSRFGTDLAYDSCSDAIASFQVPFTGFLIIGPREDGHQYNFNLPWRWISGDGRCTFDIVKHEDVEYGMATAAELTYAATSLMHICIRTRGGVGGIVNGVGWGGSLGLVMRRFDPSHIECEEEADPPFPDHCEELEQTMQATVSPLFVFGPQGGRGVTQGLPATFVTEPPDGCLLLIDRLDELPASTIDTSTYHEIWEDTVAIQGMCVRYNREGRVVGAGDYGRLQIWLLEYHGQGTARGANLSVGNQTVAAPVVGIKPQILKTKPSPGVTVGTS</sequence>
<evidence type="ECO:0000256" key="1">
    <source>
        <dbReference type="SAM" id="SignalP"/>
    </source>
</evidence>
<gene>
    <name evidence="2" type="ORF">N7G274_005006</name>
</gene>
<proteinExistence type="predicted"/>
<name>A0ABR4ABS7_9LECA</name>
<feature type="chain" id="PRO_5046263581" evidence="1">
    <location>
        <begin position="36"/>
        <end position="358"/>
    </location>
</feature>
<dbReference type="EMBL" id="JBEFKJ010000014">
    <property type="protein sequence ID" value="KAL2042513.1"/>
    <property type="molecule type" value="Genomic_DNA"/>
</dbReference>
<evidence type="ECO:0000313" key="2">
    <source>
        <dbReference type="EMBL" id="KAL2042513.1"/>
    </source>
</evidence>
<accession>A0ABR4ABS7</accession>
<organism evidence="2 3">
    <name type="scientific">Stereocaulon virgatum</name>
    <dbReference type="NCBI Taxonomy" id="373712"/>
    <lineage>
        <taxon>Eukaryota</taxon>
        <taxon>Fungi</taxon>
        <taxon>Dikarya</taxon>
        <taxon>Ascomycota</taxon>
        <taxon>Pezizomycotina</taxon>
        <taxon>Lecanoromycetes</taxon>
        <taxon>OSLEUM clade</taxon>
        <taxon>Lecanoromycetidae</taxon>
        <taxon>Lecanorales</taxon>
        <taxon>Lecanorineae</taxon>
        <taxon>Stereocaulaceae</taxon>
        <taxon>Stereocaulon</taxon>
    </lineage>
</organism>
<protein>
    <submittedName>
        <fullName evidence="2">Uncharacterized protein</fullName>
    </submittedName>
</protein>
<feature type="signal peptide" evidence="1">
    <location>
        <begin position="1"/>
        <end position="35"/>
    </location>
</feature>